<feature type="transmembrane region" description="Helical" evidence="5">
    <location>
        <begin position="154"/>
        <end position="172"/>
    </location>
</feature>
<evidence type="ECO:0000256" key="2">
    <source>
        <dbReference type="ARBA" id="ARBA00022692"/>
    </source>
</evidence>
<feature type="transmembrane region" description="Helical" evidence="5">
    <location>
        <begin position="81"/>
        <end position="97"/>
    </location>
</feature>
<comment type="subcellular location">
    <subcellularLocation>
        <location evidence="1">Membrane</location>
        <topology evidence="1">Multi-pass membrane protein</topology>
    </subcellularLocation>
</comment>
<feature type="transmembrane region" description="Helical" evidence="5">
    <location>
        <begin position="241"/>
        <end position="260"/>
    </location>
</feature>
<sequence>MNHVESQSPSLTVILWMAGAIASFCALASGGKVLSGIIPTAEILFIRSVMGLLIVSLALFYSGRRSAFKTENMRLQVFRNIFHYAGQYGWFLGFGFLPLAEVFALEFTVPVWTALIASTFLGETISAKKRFAIVLGLIGVLIIVQPGLQIVQPAALIVLAAAFCYAVSHSATKALSAYDSPMTVLFYMCLIQAPMGLVLSVFDWVWPDQIQLLWILIIALTALSAHFCMTKAMQCASVTTVVTMDFMRLPTIMVVGVVFFAERPEISLVIGGLFMLASNLVSVSRRR</sequence>
<organism evidence="7 8">
    <name type="scientific">BD1-7 clade bacterium</name>
    <dbReference type="NCBI Taxonomy" id="2029982"/>
    <lineage>
        <taxon>Bacteria</taxon>
        <taxon>Pseudomonadati</taxon>
        <taxon>Pseudomonadota</taxon>
        <taxon>Gammaproteobacteria</taxon>
        <taxon>Cellvibrionales</taxon>
        <taxon>Spongiibacteraceae</taxon>
        <taxon>BD1-7 clade</taxon>
    </lineage>
</organism>
<proteinExistence type="predicted"/>
<feature type="transmembrane region" description="Helical" evidence="5">
    <location>
        <begin position="131"/>
        <end position="148"/>
    </location>
</feature>
<feature type="transmembrane region" description="Helical" evidence="5">
    <location>
        <begin position="266"/>
        <end position="283"/>
    </location>
</feature>
<accession>A0A5S9NTT8</accession>
<feature type="domain" description="EamA" evidence="6">
    <location>
        <begin position="154"/>
        <end position="281"/>
    </location>
</feature>
<feature type="transmembrane region" description="Helical" evidence="5">
    <location>
        <begin position="184"/>
        <end position="206"/>
    </location>
</feature>
<feature type="transmembrane region" description="Helical" evidence="5">
    <location>
        <begin position="103"/>
        <end position="122"/>
    </location>
</feature>
<keyword evidence="4 5" id="KW-0472">Membrane</keyword>
<evidence type="ECO:0000256" key="4">
    <source>
        <dbReference type="ARBA" id="ARBA00023136"/>
    </source>
</evidence>
<evidence type="ECO:0000259" key="6">
    <source>
        <dbReference type="Pfam" id="PF00892"/>
    </source>
</evidence>
<feature type="transmembrane region" description="Helical" evidence="5">
    <location>
        <begin position="212"/>
        <end position="229"/>
    </location>
</feature>
<dbReference type="InterPro" id="IPR000620">
    <property type="entry name" value="EamA_dom"/>
</dbReference>
<dbReference type="Proteomes" id="UP000434580">
    <property type="component" value="Unassembled WGS sequence"/>
</dbReference>
<protein>
    <submittedName>
        <fullName evidence="7">Riboflavin transporter</fullName>
    </submittedName>
</protein>
<dbReference type="EMBL" id="CACSII010000003">
    <property type="protein sequence ID" value="CAA0093932.1"/>
    <property type="molecule type" value="Genomic_DNA"/>
</dbReference>
<feature type="transmembrane region" description="Helical" evidence="5">
    <location>
        <begin position="12"/>
        <end position="31"/>
    </location>
</feature>
<dbReference type="GO" id="GO:0016020">
    <property type="term" value="C:membrane"/>
    <property type="evidence" value="ECO:0007669"/>
    <property type="project" value="UniProtKB-SubCell"/>
</dbReference>
<dbReference type="Pfam" id="PF00892">
    <property type="entry name" value="EamA"/>
    <property type="match status" value="2"/>
</dbReference>
<gene>
    <name evidence="7" type="primary">ribN</name>
    <name evidence="7" type="ORF">DPBNPPHM_03149</name>
</gene>
<evidence type="ECO:0000256" key="5">
    <source>
        <dbReference type="SAM" id="Phobius"/>
    </source>
</evidence>
<dbReference type="PANTHER" id="PTHR22911">
    <property type="entry name" value="ACYL-MALONYL CONDENSING ENZYME-RELATED"/>
    <property type="match status" value="1"/>
</dbReference>
<name>A0A5S9NTT8_9GAMM</name>
<dbReference type="InterPro" id="IPR037185">
    <property type="entry name" value="EmrE-like"/>
</dbReference>
<reference evidence="7 8" key="1">
    <citation type="submission" date="2019-11" db="EMBL/GenBank/DDBJ databases">
        <authorList>
            <person name="Holert J."/>
        </authorList>
    </citation>
    <scope>NUCLEOTIDE SEQUENCE [LARGE SCALE GENOMIC DNA]</scope>
    <source>
        <strain evidence="7">BC5_2</strain>
    </source>
</reference>
<dbReference type="PANTHER" id="PTHR22911:SF6">
    <property type="entry name" value="SOLUTE CARRIER FAMILY 35 MEMBER G1"/>
    <property type="match status" value="1"/>
</dbReference>
<feature type="domain" description="EamA" evidence="6">
    <location>
        <begin position="13"/>
        <end position="144"/>
    </location>
</feature>
<feature type="transmembrane region" description="Helical" evidence="5">
    <location>
        <begin position="43"/>
        <end position="61"/>
    </location>
</feature>
<evidence type="ECO:0000313" key="7">
    <source>
        <dbReference type="EMBL" id="CAA0093932.1"/>
    </source>
</evidence>
<dbReference type="SUPFAM" id="SSF103481">
    <property type="entry name" value="Multidrug resistance efflux transporter EmrE"/>
    <property type="match status" value="2"/>
</dbReference>
<keyword evidence="2 5" id="KW-0812">Transmembrane</keyword>
<keyword evidence="3 5" id="KW-1133">Transmembrane helix</keyword>
<evidence type="ECO:0000256" key="1">
    <source>
        <dbReference type="ARBA" id="ARBA00004141"/>
    </source>
</evidence>
<dbReference type="AlphaFoldDB" id="A0A5S9NTT8"/>
<evidence type="ECO:0000313" key="8">
    <source>
        <dbReference type="Proteomes" id="UP000434580"/>
    </source>
</evidence>
<evidence type="ECO:0000256" key="3">
    <source>
        <dbReference type="ARBA" id="ARBA00022989"/>
    </source>
</evidence>